<dbReference type="AlphaFoldDB" id="A0A2A3JV86"/>
<evidence type="ECO:0000313" key="3">
    <source>
        <dbReference type="EMBL" id="PBD19115.1"/>
    </source>
</evidence>
<dbReference type="InterPro" id="IPR039261">
    <property type="entry name" value="FNR_nucleotide-bd"/>
</dbReference>
<comment type="caution">
    <text evidence="3">The sequence shown here is derived from an EMBL/GenBank/DDBJ whole genome shotgun (WGS) entry which is preliminary data.</text>
</comment>
<dbReference type="Proteomes" id="UP000217448">
    <property type="component" value="Unassembled WGS sequence"/>
</dbReference>
<dbReference type="SUPFAM" id="SSF63380">
    <property type="entry name" value="Riboflavin synthase domain-like"/>
    <property type="match status" value="1"/>
</dbReference>
<dbReference type="InterPro" id="IPR017938">
    <property type="entry name" value="Riboflavin_synthase-like_b-brl"/>
</dbReference>
<dbReference type="InterPro" id="IPR050415">
    <property type="entry name" value="MRET"/>
</dbReference>
<evidence type="ECO:0000259" key="1">
    <source>
        <dbReference type="PROSITE" id="PS51384"/>
    </source>
</evidence>
<dbReference type="InterPro" id="IPR017927">
    <property type="entry name" value="FAD-bd_FR_type"/>
</dbReference>
<reference evidence="4" key="2">
    <citation type="submission" date="2023-07" db="EMBL/GenBank/DDBJ databases">
        <title>Yangia mangrovi SAOS 153D genome.</title>
        <authorList>
            <person name="Verma A."/>
            <person name="Pal Y."/>
            <person name="Sundharam S."/>
            <person name="Bisht B."/>
            <person name="Srinivasan K."/>
        </authorList>
    </citation>
    <scope>NUCLEOTIDE SEQUENCE [LARGE SCALE GENOMIC DNA]</scope>
    <source>
        <strain evidence="4">SAOS 153D</strain>
    </source>
</reference>
<protein>
    <submittedName>
        <fullName evidence="3">Flavodoxin reductase</fullName>
    </submittedName>
</protein>
<dbReference type="Pfam" id="PF00970">
    <property type="entry name" value="FAD_binding_6"/>
    <property type="match status" value="1"/>
</dbReference>
<sequence>MSRKLTLQSIEPLTHDVHHLVFDRPEGLDFVPGQAIDLALDLDGWREERRPFTFTSLPGQDRLEFVIKSYPESAEGHDGVTERIGRMMPGDTVLVEEPWGAIEDKGDGVFIAGGAGVTPFIAILRKKLEMAGTLEGNTLVFSNKTEADIILRDSFEGMPGLKTVFVVTDEAASPLHREKIDGALLAEVVTPGRDVCYVCGPDAMLDDMAEALRGIGVDEGRIVTEEFD</sequence>
<name>A0A2A3JV86_9RHOB</name>
<reference evidence="3" key="1">
    <citation type="submission" date="2017-09" db="EMBL/GenBank/DDBJ databases">
        <title>Yangia sp. SAOS 153D whole genome sequencing.</title>
        <authorList>
            <person name="Verma A."/>
            <person name="Krishnamurthi S."/>
        </authorList>
    </citation>
    <scope>NUCLEOTIDE SEQUENCE [LARGE SCALE GENOMIC DNA]</scope>
    <source>
        <strain evidence="3">SAOS 153D</strain>
    </source>
</reference>
<dbReference type="Gene3D" id="2.40.30.10">
    <property type="entry name" value="Translation factors"/>
    <property type="match status" value="1"/>
</dbReference>
<dbReference type="Pfam" id="PF00175">
    <property type="entry name" value="NAD_binding_1"/>
    <property type="match status" value="1"/>
</dbReference>
<dbReference type="RefSeq" id="WP_095882310.1">
    <property type="nucleotide sequence ID" value="NZ_NTHN02000021.1"/>
</dbReference>
<feature type="domain" description="FAD-binding FR-type" evidence="1">
    <location>
        <begin position="1"/>
        <end position="105"/>
    </location>
</feature>
<evidence type="ECO:0000313" key="2">
    <source>
        <dbReference type="EMBL" id="MCT4371132.1"/>
    </source>
</evidence>
<dbReference type="EMBL" id="NTHN01000163">
    <property type="protein sequence ID" value="PBD19115.1"/>
    <property type="molecule type" value="Genomic_DNA"/>
</dbReference>
<accession>A0A2A3JV86</accession>
<dbReference type="InterPro" id="IPR001433">
    <property type="entry name" value="OxRdtase_FAD/NAD-bd"/>
</dbReference>
<dbReference type="PROSITE" id="PS51384">
    <property type="entry name" value="FAD_FR"/>
    <property type="match status" value="1"/>
</dbReference>
<dbReference type="CDD" id="cd06196">
    <property type="entry name" value="FNR_like_1"/>
    <property type="match status" value="1"/>
</dbReference>
<dbReference type="GO" id="GO:0016491">
    <property type="term" value="F:oxidoreductase activity"/>
    <property type="evidence" value="ECO:0007669"/>
    <property type="project" value="InterPro"/>
</dbReference>
<dbReference type="PANTHER" id="PTHR47354:SF5">
    <property type="entry name" value="PROTEIN RFBI"/>
    <property type="match status" value="1"/>
</dbReference>
<dbReference type="EMBL" id="NTHN02000021">
    <property type="protein sequence ID" value="MCT4371132.1"/>
    <property type="molecule type" value="Genomic_DNA"/>
</dbReference>
<reference evidence="2" key="3">
    <citation type="submission" date="2024-05" db="EMBL/GenBank/DDBJ databases">
        <title>Yangia mangrovi SAOS 153D genome.</title>
        <authorList>
            <person name="Verma A."/>
            <person name="Pal Y."/>
            <person name="Sundharam S."/>
            <person name="Bisht B."/>
            <person name="Srinivasan K."/>
        </authorList>
    </citation>
    <scope>NUCLEOTIDE SEQUENCE</scope>
    <source>
        <strain evidence="2">SAOS 153D</strain>
    </source>
</reference>
<evidence type="ECO:0000313" key="4">
    <source>
        <dbReference type="Proteomes" id="UP000217448"/>
    </source>
</evidence>
<dbReference type="PANTHER" id="PTHR47354">
    <property type="entry name" value="NADH OXIDOREDUCTASE HCR"/>
    <property type="match status" value="1"/>
</dbReference>
<dbReference type="InterPro" id="IPR008333">
    <property type="entry name" value="Cbr1-like_FAD-bd_dom"/>
</dbReference>
<dbReference type="OrthoDB" id="9792185at2"/>
<gene>
    <name evidence="2" type="ORF">CLG85_012715</name>
    <name evidence="3" type="ORF">CLG85_11045</name>
</gene>
<dbReference type="Gene3D" id="3.40.50.80">
    <property type="entry name" value="Nucleotide-binding domain of ferredoxin-NADP reductase (FNR) module"/>
    <property type="match status" value="1"/>
</dbReference>
<dbReference type="PRINTS" id="PR00410">
    <property type="entry name" value="PHEHYDRXLASE"/>
</dbReference>
<dbReference type="SUPFAM" id="SSF52343">
    <property type="entry name" value="Ferredoxin reductase-like, C-terminal NADP-linked domain"/>
    <property type="match status" value="1"/>
</dbReference>
<organism evidence="3">
    <name type="scientific">Alloyangia mangrovi</name>
    <dbReference type="NCBI Taxonomy" id="1779329"/>
    <lineage>
        <taxon>Bacteria</taxon>
        <taxon>Pseudomonadati</taxon>
        <taxon>Pseudomonadota</taxon>
        <taxon>Alphaproteobacteria</taxon>
        <taxon>Rhodobacterales</taxon>
        <taxon>Roseobacteraceae</taxon>
        <taxon>Alloyangia</taxon>
    </lineage>
</organism>
<proteinExistence type="predicted"/>
<keyword evidence="4" id="KW-1185">Reference proteome</keyword>